<feature type="site" description="Important for substrate specificity" evidence="3">
    <location>
        <position position="194"/>
    </location>
</feature>
<comment type="catalytic activity">
    <reaction evidence="3">
        <text>UTP + H2O = UMP + diphosphate + H(+)</text>
        <dbReference type="Rhea" id="RHEA:29395"/>
        <dbReference type="ChEBI" id="CHEBI:15377"/>
        <dbReference type="ChEBI" id="CHEBI:15378"/>
        <dbReference type="ChEBI" id="CHEBI:33019"/>
        <dbReference type="ChEBI" id="CHEBI:46398"/>
        <dbReference type="ChEBI" id="CHEBI:57865"/>
        <dbReference type="EC" id="3.6.1.9"/>
    </reaction>
</comment>
<feature type="active site" description="Proton acceptor" evidence="3">
    <location>
        <position position="79"/>
    </location>
</feature>
<dbReference type="GO" id="GO:0047429">
    <property type="term" value="F:nucleoside triphosphate diphosphatase activity"/>
    <property type="evidence" value="ECO:0007669"/>
    <property type="project" value="UniProtKB-EC"/>
</dbReference>
<keyword evidence="5" id="KW-1185">Reference proteome</keyword>
<keyword evidence="3" id="KW-0546">Nucleotide metabolism</keyword>
<evidence type="ECO:0000256" key="2">
    <source>
        <dbReference type="ARBA" id="ARBA00022801"/>
    </source>
</evidence>
<dbReference type="Gene3D" id="3.90.950.10">
    <property type="match status" value="1"/>
</dbReference>
<dbReference type="GO" id="GO:0009117">
    <property type="term" value="P:nucleotide metabolic process"/>
    <property type="evidence" value="ECO:0007669"/>
    <property type="project" value="UniProtKB-KW"/>
</dbReference>
<dbReference type="EMBL" id="CP130318">
    <property type="protein sequence ID" value="WNQ12969.1"/>
    <property type="molecule type" value="Genomic_DNA"/>
</dbReference>
<protein>
    <recommendedName>
        <fullName evidence="3">dTTP/UTP pyrophosphatase</fullName>
        <shortName evidence="3">dTTPase/UTPase</shortName>
        <ecNumber evidence="3">3.6.1.9</ecNumber>
    </recommendedName>
    <alternativeName>
        <fullName evidence="3">Nucleoside triphosphate pyrophosphatase</fullName>
    </alternativeName>
    <alternativeName>
        <fullName evidence="3">Nucleotide pyrophosphatase</fullName>
        <shortName evidence="3">Nucleotide PPase</shortName>
    </alternativeName>
</protein>
<dbReference type="PANTHER" id="PTHR43213:SF5">
    <property type="entry name" value="BIFUNCTIONAL DTTP_UTP PYROPHOSPHATASE_METHYLTRANSFERASE PROTEIN-RELATED"/>
    <property type="match status" value="1"/>
</dbReference>
<feature type="site" description="Important for substrate specificity" evidence="3">
    <location>
        <position position="16"/>
    </location>
</feature>
<comment type="caution">
    <text evidence="3">Lacks conserved residue(s) required for the propagation of feature annotation.</text>
</comment>
<dbReference type="CDD" id="cd00555">
    <property type="entry name" value="Maf"/>
    <property type="match status" value="1"/>
</dbReference>
<comment type="catalytic activity">
    <reaction evidence="3">
        <text>dTTP + H2O = dTMP + diphosphate + H(+)</text>
        <dbReference type="Rhea" id="RHEA:28534"/>
        <dbReference type="ChEBI" id="CHEBI:15377"/>
        <dbReference type="ChEBI" id="CHEBI:15378"/>
        <dbReference type="ChEBI" id="CHEBI:33019"/>
        <dbReference type="ChEBI" id="CHEBI:37568"/>
        <dbReference type="ChEBI" id="CHEBI:63528"/>
        <dbReference type="EC" id="3.6.1.9"/>
    </reaction>
</comment>
<feature type="site" description="Important for substrate specificity" evidence="3">
    <location>
        <position position="80"/>
    </location>
</feature>
<comment type="function">
    <text evidence="3">Nucleoside triphosphate pyrophosphatase that hydrolyzes dTTP and UTP. May have a dual role in cell division arrest and in preventing the incorporation of modified nucleotides into cellular nucleic acids.</text>
</comment>
<gene>
    <name evidence="4" type="ORF">MJA45_08060</name>
</gene>
<comment type="subcellular location">
    <subcellularLocation>
        <location evidence="3">Cytoplasm</location>
    </subcellularLocation>
</comment>
<dbReference type="InterPro" id="IPR029001">
    <property type="entry name" value="ITPase-like_fam"/>
</dbReference>
<name>A0AA96LF89_9BACL</name>
<comment type="similarity">
    <text evidence="3">Belongs to the Maf family. YhdE subfamily.</text>
</comment>
<evidence type="ECO:0000256" key="1">
    <source>
        <dbReference type="ARBA" id="ARBA00001968"/>
    </source>
</evidence>
<dbReference type="KEGG" id="paun:MJA45_08060"/>
<dbReference type="EC" id="3.6.1.9" evidence="3"/>
<proteinExistence type="inferred from homology"/>
<dbReference type="Pfam" id="PF02545">
    <property type="entry name" value="Maf"/>
    <property type="match status" value="1"/>
</dbReference>
<keyword evidence="2 3" id="KW-0378">Hydrolase</keyword>
<evidence type="ECO:0000313" key="5">
    <source>
        <dbReference type="Proteomes" id="UP001305702"/>
    </source>
</evidence>
<dbReference type="SUPFAM" id="SSF52972">
    <property type="entry name" value="ITPase-like"/>
    <property type="match status" value="1"/>
</dbReference>
<accession>A0AA96LF89</accession>
<sequence length="238" mass="25707">MSPNAHPLILASSSPRRQELIRTLGLPYVIRVSDADETVEPGLSPAQIVETLALRKAETVHELIRKERDLQGGVIIGSDTVVVLDGEVLGKPRDREDAFMTLTRLQGSTHEVFSGVACLAAGEPEQAQESAAAARSVGPSMSYRLRHGAETEKPSAAVGHSVSKVTFRPMSPDEIRAYIATGEPMDKAGSYGVQGLGSLFVERIDGDFYSVMGLPMNLLYSMLLEFGISPFRQPEGRV</sequence>
<organism evidence="4 5">
    <name type="scientific">Paenibacillus aurantius</name>
    <dbReference type="NCBI Taxonomy" id="2918900"/>
    <lineage>
        <taxon>Bacteria</taxon>
        <taxon>Bacillati</taxon>
        <taxon>Bacillota</taxon>
        <taxon>Bacilli</taxon>
        <taxon>Bacillales</taxon>
        <taxon>Paenibacillaceae</taxon>
        <taxon>Paenibacillus</taxon>
    </lineage>
</organism>
<dbReference type="PANTHER" id="PTHR43213">
    <property type="entry name" value="BIFUNCTIONAL DTTP/UTP PYROPHOSPHATASE/METHYLTRANSFERASE PROTEIN-RELATED"/>
    <property type="match status" value="1"/>
</dbReference>
<reference evidence="4 5" key="1">
    <citation type="submission" date="2022-02" db="EMBL/GenBank/DDBJ databases">
        <title>Paenibacillus sp. MBLB1776 Whole Genome Shotgun Sequencing.</title>
        <authorList>
            <person name="Hwang C.Y."/>
            <person name="Cho E.-S."/>
            <person name="Seo M.-J."/>
        </authorList>
    </citation>
    <scope>NUCLEOTIDE SEQUENCE [LARGE SCALE GENOMIC DNA]</scope>
    <source>
        <strain evidence="4 5">MBLB1776</strain>
    </source>
</reference>
<comment type="cofactor">
    <cofactor evidence="1 3">
        <name>a divalent metal cation</name>
        <dbReference type="ChEBI" id="CHEBI:60240"/>
    </cofactor>
</comment>
<dbReference type="HAMAP" id="MF_00528">
    <property type="entry name" value="Maf"/>
    <property type="match status" value="1"/>
</dbReference>
<evidence type="ECO:0000256" key="3">
    <source>
        <dbReference type="HAMAP-Rule" id="MF_00528"/>
    </source>
</evidence>
<dbReference type="Proteomes" id="UP001305702">
    <property type="component" value="Chromosome"/>
</dbReference>
<dbReference type="AlphaFoldDB" id="A0AA96LF89"/>
<dbReference type="PIRSF" id="PIRSF006305">
    <property type="entry name" value="Maf"/>
    <property type="match status" value="1"/>
</dbReference>
<keyword evidence="3" id="KW-0963">Cytoplasm</keyword>
<dbReference type="RefSeq" id="WP_315606749.1">
    <property type="nucleotide sequence ID" value="NZ_CP130318.1"/>
</dbReference>
<dbReference type="GO" id="GO:0005737">
    <property type="term" value="C:cytoplasm"/>
    <property type="evidence" value="ECO:0007669"/>
    <property type="project" value="UniProtKB-SubCell"/>
</dbReference>
<dbReference type="InterPro" id="IPR003697">
    <property type="entry name" value="Maf-like"/>
</dbReference>
<evidence type="ECO:0000313" key="4">
    <source>
        <dbReference type="EMBL" id="WNQ12969.1"/>
    </source>
</evidence>